<dbReference type="AlphaFoldDB" id="A0A1H4FHB2"/>
<evidence type="ECO:0000313" key="4">
    <source>
        <dbReference type="Proteomes" id="UP000183253"/>
    </source>
</evidence>
<reference evidence="3 4" key="1">
    <citation type="submission" date="2016-10" db="EMBL/GenBank/DDBJ databases">
        <authorList>
            <person name="de Groot N.N."/>
        </authorList>
    </citation>
    <scope>NUCLEOTIDE SEQUENCE [LARGE SCALE GENOMIC DNA]</scope>
    <source>
        <strain evidence="3 4">DSM 25383</strain>
    </source>
</reference>
<dbReference type="STRING" id="1033731.SAMN05444145_11050"/>
<dbReference type="PROSITE" id="PS50005">
    <property type="entry name" value="TPR"/>
    <property type="match status" value="2"/>
</dbReference>
<feature type="repeat" description="TPR" evidence="1">
    <location>
        <begin position="220"/>
        <end position="253"/>
    </location>
</feature>
<feature type="repeat" description="TPR" evidence="1">
    <location>
        <begin position="180"/>
        <end position="213"/>
    </location>
</feature>
<dbReference type="Gene3D" id="1.25.40.10">
    <property type="entry name" value="Tetratricopeptide repeat domain"/>
    <property type="match status" value="2"/>
</dbReference>
<accession>A0A1H4FHB2</accession>
<evidence type="ECO:0000256" key="2">
    <source>
        <dbReference type="SAM" id="Phobius"/>
    </source>
</evidence>
<feature type="transmembrane region" description="Helical" evidence="2">
    <location>
        <begin position="359"/>
        <end position="379"/>
    </location>
</feature>
<keyword evidence="2" id="KW-0472">Membrane</keyword>
<dbReference type="RefSeq" id="WP_143029407.1">
    <property type="nucleotide sequence ID" value="NZ_CAEG01000018.1"/>
</dbReference>
<dbReference type="InterPro" id="IPR011990">
    <property type="entry name" value="TPR-like_helical_dom_sf"/>
</dbReference>
<dbReference type="Proteomes" id="UP000183253">
    <property type="component" value="Unassembled WGS sequence"/>
</dbReference>
<keyword evidence="4" id="KW-1185">Reference proteome</keyword>
<proteinExistence type="predicted"/>
<organism evidence="3 4">
    <name type="scientific">Alistipes timonensis JC136</name>
    <dbReference type="NCBI Taxonomy" id="1033731"/>
    <lineage>
        <taxon>Bacteria</taxon>
        <taxon>Pseudomonadati</taxon>
        <taxon>Bacteroidota</taxon>
        <taxon>Bacteroidia</taxon>
        <taxon>Bacteroidales</taxon>
        <taxon>Rikenellaceae</taxon>
        <taxon>Alistipes</taxon>
    </lineage>
</organism>
<dbReference type="EMBL" id="FNRI01000010">
    <property type="protein sequence ID" value="SEA96210.1"/>
    <property type="molecule type" value="Genomic_DNA"/>
</dbReference>
<evidence type="ECO:0000256" key="1">
    <source>
        <dbReference type="PROSITE-ProRule" id="PRU00339"/>
    </source>
</evidence>
<keyword evidence="1" id="KW-0802">TPR repeat</keyword>
<dbReference type="SUPFAM" id="SSF48452">
    <property type="entry name" value="TPR-like"/>
    <property type="match status" value="1"/>
</dbReference>
<dbReference type="SMART" id="SM00028">
    <property type="entry name" value="TPR"/>
    <property type="match status" value="4"/>
</dbReference>
<dbReference type="InterPro" id="IPR019734">
    <property type="entry name" value="TPR_rpt"/>
</dbReference>
<dbReference type="Pfam" id="PF13424">
    <property type="entry name" value="TPR_12"/>
    <property type="match status" value="1"/>
</dbReference>
<name>A0A1H4FHB2_9BACT</name>
<dbReference type="OrthoDB" id="1100986at2"/>
<dbReference type="Pfam" id="PF13181">
    <property type="entry name" value="TPR_8"/>
    <property type="match status" value="1"/>
</dbReference>
<keyword evidence="2" id="KW-1133">Transmembrane helix</keyword>
<feature type="transmembrane region" description="Helical" evidence="2">
    <location>
        <begin position="502"/>
        <end position="520"/>
    </location>
</feature>
<sequence>MKYLLSFLTGFLLCGCGSNRQIEQELSIATRLLRIEPDSSLRIIENIDPDRILRRSTRAKYALLYSAALDKNYVDADDDSLIRIAYRYYDNRICSDSVKFLINYHYGRIYQNGDDYQEAMRYYLTAEKYAFAAHKNYYLGLVYSRIGEVYSEQMNFNGALEYYQNAYGAWEKLRNPAFMNNATLNIANAYSSLGDNANAVKYYSQALQAAAQQEDNDMVIACLSNLGDIYVNEGDYPKALQAVKEIERTAPDGLSIYQYRVLAKVYYLQHKIDSARYYFNIASELAEDVRDDAQLAYLSIQIELASGNSEEAANSINEYIWLSDSVSRMVVSQSATAAEGKYYKEQTAFASYRLKVRTYFEYIVGLLICTVAIFLIYYYQERMKRKQQQVERYMLAVDSIRASKNRILEHLAVKEGQEVQLKELVLSRFEFLDQLGRAFYERNNTKAQQEVIYKQVKNFFTNLASNPATKKELEEIVNTVNDNIIVKLRKQFPKFKPADMDLLCYIYAGFSAQIISVIIGDSVSNVYNRKSRLKARIAASDSAEKDFFIQKMQ</sequence>
<protein>
    <submittedName>
        <fullName evidence="3">Tetratricopeptide repeat-containing protein</fullName>
    </submittedName>
</protein>
<gene>
    <name evidence="3" type="ORF">SAMN05444145_11050</name>
</gene>
<dbReference type="PANTHER" id="PTHR10098">
    <property type="entry name" value="RAPSYN-RELATED"/>
    <property type="match status" value="1"/>
</dbReference>
<evidence type="ECO:0000313" key="3">
    <source>
        <dbReference type="EMBL" id="SEA96210.1"/>
    </source>
</evidence>
<dbReference type="PROSITE" id="PS51257">
    <property type="entry name" value="PROKAR_LIPOPROTEIN"/>
    <property type="match status" value="1"/>
</dbReference>
<keyword evidence="2" id="KW-0812">Transmembrane</keyword>